<feature type="signal peptide" evidence="1">
    <location>
        <begin position="1"/>
        <end position="21"/>
    </location>
</feature>
<name>A0A1G5K446_9HYPH</name>
<feature type="chain" id="PRO_5011614252" description="Lipoprotein" evidence="1">
    <location>
        <begin position="22"/>
        <end position="192"/>
    </location>
</feature>
<accession>A0A1G5K446</accession>
<dbReference type="OrthoDB" id="1267107at2"/>
<sequence>MKRLAASLLLVLPVLALPACAQQTEPKAARQAVQALVPKVLEALAKRDFDRLATFVGDNGLTVSPYVMLDDSDVRLSRPDLQSCVTDREVRLWGERDGSGDPIEITCSQYFDEFVWNADYRQPDEVLYNEPRQRGNEINNNHDYAPDGIVVELHIRGDGDQAAMNWKSLRLIFRDGEKGLSLIAITRDVWTI</sequence>
<reference evidence="3" key="1">
    <citation type="submission" date="2016-10" db="EMBL/GenBank/DDBJ databases">
        <authorList>
            <person name="Varghese N."/>
            <person name="Submissions S."/>
        </authorList>
    </citation>
    <scope>NUCLEOTIDE SEQUENCE [LARGE SCALE GENOMIC DNA]</scope>
    <source>
        <strain evidence="3">CGMCC 1.7666</strain>
    </source>
</reference>
<evidence type="ECO:0000256" key="1">
    <source>
        <dbReference type="SAM" id="SignalP"/>
    </source>
</evidence>
<keyword evidence="3" id="KW-1185">Reference proteome</keyword>
<proteinExistence type="predicted"/>
<organism evidence="2 3">
    <name type="scientific">Microvirga guangxiensis</name>
    <dbReference type="NCBI Taxonomy" id="549386"/>
    <lineage>
        <taxon>Bacteria</taxon>
        <taxon>Pseudomonadati</taxon>
        <taxon>Pseudomonadota</taxon>
        <taxon>Alphaproteobacteria</taxon>
        <taxon>Hyphomicrobiales</taxon>
        <taxon>Methylobacteriaceae</taxon>
        <taxon>Microvirga</taxon>
    </lineage>
</organism>
<evidence type="ECO:0000313" key="2">
    <source>
        <dbReference type="EMBL" id="SCY95234.1"/>
    </source>
</evidence>
<dbReference type="Proteomes" id="UP000199569">
    <property type="component" value="Unassembled WGS sequence"/>
</dbReference>
<keyword evidence="1" id="KW-0732">Signal</keyword>
<dbReference type="AlphaFoldDB" id="A0A1G5K446"/>
<dbReference type="STRING" id="549386.SAMN02927923_03055"/>
<dbReference type="EMBL" id="FMVJ01000008">
    <property type="protein sequence ID" value="SCY95234.1"/>
    <property type="molecule type" value="Genomic_DNA"/>
</dbReference>
<evidence type="ECO:0000313" key="3">
    <source>
        <dbReference type="Proteomes" id="UP000199569"/>
    </source>
</evidence>
<protein>
    <recommendedName>
        <fullName evidence="4">Lipoprotein</fullName>
    </recommendedName>
</protein>
<dbReference type="RefSeq" id="WP_091136225.1">
    <property type="nucleotide sequence ID" value="NZ_FMVJ01000008.1"/>
</dbReference>
<evidence type="ECO:0008006" key="4">
    <source>
        <dbReference type="Google" id="ProtNLM"/>
    </source>
</evidence>
<gene>
    <name evidence="2" type="ORF">SAMN02927923_03055</name>
</gene>